<name>A0A1H3K9N7_9FIRM</name>
<keyword evidence="8" id="KW-1185">Reference proteome</keyword>
<comment type="function">
    <text evidence="6">Bidirectionally degrades single-stranded DNA into large acid-insoluble oligonucleotides, which are then degraded further into small acid-soluble oligonucleotides.</text>
</comment>
<evidence type="ECO:0000256" key="3">
    <source>
        <dbReference type="ARBA" id="ARBA00022722"/>
    </source>
</evidence>
<comment type="subunit">
    <text evidence="6">Heterooligomer composed of large and small subunits.</text>
</comment>
<keyword evidence="5 6" id="KW-0269">Exonuclease</keyword>
<keyword evidence="4 6" id="KW-0378">Hydrolase</keyword>
<keyword evidence="2 6" id="KW-0963">Cytoplasm</keyword>
<dbReference type="SUPFAM" id="SSF116842">
    <property type="entry name" value="XseB-like"/>
    <property type="match status" value="1"/>
</dbReference>
<comment type="similarity">
    <text evidence="1 6">Belongs to the XseB family.</text>
</comment>
<dbReference type="PIRSF" id="PIRSF006488">
    <property type="entry name" value="Exonuc_VII_S"/>
    <property type="match status" value="1"/>
</dbReference>
<dbReference type="InterPro" id="IPR003761">
    <property type="entry name" value="Exonuc_VII_S"/>
</dbReference>
<dbReference type="PANTHER" id="PTHR34137">
    <property type="entry name" value="EXODEOXYRIBONUCLEASE 7 SMALL SUBUNIT"/>
    <property type="match status" value="1"/>
</dbReference>
<dbReference type="AlphaFoldDB" id="A0A1H3K9N7"/>
<dbReference type="GO" id="GO:0005829">
    <property type="term" value="C:cytosol"/>
    <property type="evidence" value="ECO:0007669"/>
    <property type="project" value="TreeGrafter"/>
</dbReference>
<dbReference type="Gene3D" id="1.10.287.1040">
    <property type="entry name" value="Exonuclease VII, small subunit"/>
    <property type="match status" value="1"/>
</dbReference>
<evidence type="ECO:0000256" key="6">
    <source>
        <dbReference type="HAMAP-Rule" id="MF_00337"/>
    </source>
</evidence>
<proteinExistence type="inferred from homology"/>
<dbReference type="GO" id="GO:0009318">
    <property type="term" value="C:exodeoxyribonuclease VII complex"/>
    <property type="evidence" value="ECO:0007669"/>
    <property type="project" value="UniProtKB-UniRule"/>
</dbReference>
<evidence type="ECO:0000313" key="8">
    <source>
        <dbReference type="Proteomes" id="UP000198625"/>
    </source>
</evidence>
<sequence length="79" mass="9066">MAKKKQKLSYEEAILELESIVSLLENGELSLEESLTEFKKGVELYKHCYDILNNIEGEVKIILDNGNDNIEEMDFNVNS</sequence>
<comment type="subcellular location">
    <subcellularLocation>
        <location evidence="6">Cytoplasm</location>
    </subcellularLocation>
</comment>
<dbReference type="STRING" id="415015.SAMN05660462_00176"/>
<dbReference type="EMBL" id="FNQE01000001">
    <property type="protein sequence ID" value="SDY48505.1"/>
    <property type="molecule type" value="Genomic_DNA"/>
</dbReference>
<dbReference type="RefSeq" id="WP_091725924.1">
    <property type="nucleotide sequence ID" value="NZ_FNQE01000001.1"/>
</dbReference>
<dbReference type="GO" id="GO:0008855">
    <property type="term" value="F:exodeoxyribonuclease VII activity"/>
    <property type="evidence" value="ECO:0007669"/>
    <property type="project" value="UniProtKB-UniRule"/>
</dbReference>
<gene>
    <name evidence="6" type="primary">xseB</name>
    <name evidence="7" type="ORF">SAMN05660462_00176</name>
</gene>
<comment type="catalytic activity">
    <reaction evidence="6">
        <text>Exonucleolytic cleavage in either 5'- to 3'- or 3'- to 5'-direction to yield nucleoside 5'-phosphates.</text>
        <dbReference type="EC" id="3.1.11.6"/>
    </reaction>
</comment>
<organism evidence="7 8">
    <name type="scientific">Proteiniborus ethanoligenes</name>
    <dbReference type="NCBI Taxonomy" id="415015"/>
    <lineage>
        <taxon>Bacteria</taxon>
        <taxon>Bacillati</taxon>
        <taxon>Bacillota</taxon>
        <taxon>Clostridia</taxon>
        <taxon>Eubacteriales</taxon>
        <taxon>Proteiniborus</taxon>
    </lineage>
</organism>
<dbReference type="GO" id="GO:0006308">
    <property type="term" value="P:DNA catabolic process"/>
    <property type="evidence" value="ECO:0007669"/>
    <property type="project" value="UniProtKB-UniRule"/>
</dbReference>
<dbReference type="HAMAP" id="MF_00337">
    <property type="entry name" value="Exonuc_7_S"/>
    <property type="match status" value="1"/>
</dbReference>
<dbReference type="NCBIfam" id="TIGR01280">
    <property type="entry name" value="xseB"/>
    <property type="match status" value="1"/>
</dbReference>
<dbReference type="Proteomes" id="UP000198625">
    <property type="component" value="Unassembled WGS sequence"/>
</dbReference>
<evidence type="ECO:0000256" key="4">
    <source>
        <dbReference type="ARBA" id="ARBA00022801"/>
    </source>
</evidence>
<accession>A0A1H3K9N7</accession>
<reference evidence="7 8" key="1">
    <citation type="submission" date="2016-10" db="EMBL/GenBank/DDBJ databases">
        <authorList>
            <person name="de Groot N.N."/>
        </authorList>
    </citation>
    <scope>NUCLEOTIDE SEQUENCE [LARGE SCALE GENOMIC DNA]</scope>
    <source>
        <strain evidence="7 8">DSM 21650</strain>
    </source>
</reference>
<dbReference type="OrthoDB" id="1697399at2"/>
<evidence type="ECO:0000313" key="7">
    <source>
        <dbReference type="EMBL" id="SDY48505.1"/>
    </source>
</evidence>
<keyword evidence="3 6" id="KW-0540">Nuclease</keyword>
<dbReference type="PANTHER" id="PTHR34137:SF1">
    <property type="entry name" value="EXODEOXYRIBONUCLEASE 7 SMALL SUBUNIT"/>
    <property type="match status" value="1"/>
</dbReference>
<evidence type="ECO:0000256" key="1">
    <source>
        <dbReference type="ARBA" id="ARBA00009998"/>
    </source>
</evidence>
<evidence type="ECO:0000256" key="5">
    <source>
        <dbReference type="ARBA" id="ARBA00022839"/>
    </source>
</evidence>
<dbReference type="Pfam" id="PF02609">
    <property type="entry name" value="Exonuc_VII_S"/>
    <property type="match status" value="1"/>
</dbReference>
<dbReference type="EC" id="3.1.11.6" evidence="6"/>
<dbReference type="NCBIfam" id="NF002140">
    <property type="entry name" value="PRK00977.1-4"/>
    <property type="match status" value="1"/>
</dbReference>
<protein>
    <recommendedName>
        <fullName evidence="6">Exodeoxyribonuclease 7 small subunit</fullName>
        <ecNumber evidence="6">3.1.11.6</ecNumber>
    </recommendedName>
    <alternativeName>
        <fullName evidence="6">Exodeoxyribonuclease VII small subunit</fullName>
        <shortName evidence="6">Exonuclease VII small subunit</shortName>
    </alternativeName>
</protein>
<dbReference type="InterPro" id="IPR037004">
    <property type="entry name" value="Exonuc_VII_ssu_sf"/>
</dbReference>
<evidence type="ECO:0000256" key="2">
    <source>
        <dbReference type="ARBA" id="ARBA00022490"/>
    </source>
</evidence>